<evidence type="ECO:0000313" key="2">
    <source>
        <dbReference type="EMBL" id="AGY59903.1"/>
    </source>
</evidence>
<sequence length="129" mass="14750">MDRRRQIEVDVAGAMVRILKEMTGRGPTEAVAHVFQDMVIVRLKGTLTREEQFLARELEGRRLLKQVRAYLREQFSLQMQQSIENITGARVTSSHHDISTRTGEAIEVFILDRVLAEEMPPPAADSEKF</sequence>
<dbReference type="EMBL" id="CP003587">
    <property type="protein sequence ID" value="AGY59903.1"/>
    <property type="molecule type" value="Genomic_DNA"/>
</dbReference>
<protein>
    <recommendedName>
        <fullName evidence="1">Na+-translocating membrane potential-generating system MpsC domain-containing protein</fullName>
    </recommendedName>
</protein>
<dbReference type="InterPro" id="IPR018745">
    <property type="entry name" value="MpsC"/>
</dbReference>
<keyword evidence="3" id="KW-1185">Reference proteome</keyword>
<reference evidence="2 3" key="1">
    <citation type="journal article" date="2013" name="PLoS ONE">
        <title>Cultivation and Complete Genome Sequencing of Gloeobacter kilaueensis sp. nov., from a Lava Cave in Kilauea Caldera, Hawai'i.</title>
        <authorList>
            <person name="Saw J.H."/>
            <person name="Schatz M."/>
            <person name="Brown M.V."/>
            <person name="Kunkel D.D."/>
            <person name="Foster J.S."/>
            <person name="Shick H."/>
            <person name="Christensen S."/>
            <person name="Hou S."/>
            <person name="Wan X."/>
            <person name="Donachie S.P."/>
        </authorList>
    </citation>
    <scope>NUCLEOTIDE SEQUENCE [LARGE SCALE GENOMIC DNA]</scope>
    <source>
        <strain evidence="3">JS</strain>
    </source>
</reference>
<evidence type="ECO:0000259" key="1">
    <source>
        <dbReference type="Pfam" id="PF10057"/>
    </source>
</evidence>
<dbReference type="Pfam" id="PF10057">
    <property type="entry name" value="MpsC"/>
    <property type="match status" value="1"/>
</dbReference>
<dbReference type="Proteomes" id="UP000017396">
    <property type="component" value="Chromosome"/>
</dbReference>
<dbReference type="KEGG" id="glj:GKIL_3657"/>
<dbReference type="RefSeq" id="WP_023175217.1">
    <property type="nucleotide sequence ID" value="NC_022600.1"/>
</dbReference>
<evidence type="ECO:0000313" key="3">
    <source>
        <dbReference type="Proteomes" id="UP000017396"/>
    </source>
</evidence>
<accession>U5QM10</accession>
<name>U5QM10_GLOK1</name>
<dbReference type="eggNOG" id="COG5609">
    <property type="taxonomic scope" value="Bacteria"/>
</dbReference>
<dbReference type="AlphaFoldDB" id="U5QM10"/>
<proteinExistence type="predicted"/>
<dbReference type="OrthoDB" id="5422931at2"/>
<gene>
    <name evidence="2" type="ORF">GKIL_3657</name>
</gene>
<feature type="domain" description="Na+-translocating membrane potential-generating system MpsC" evidence="1">
    <location>
        <begin position="4"/>
        <end position="113"/>
    </location>
</feature>
<dbReference type="HOGENOM" id="CLU_136657_1_0_3"/>
<dbReference type="STRING" id="1183438.GKIL_3657"/>
<organism evidence="2 3">
    <name type="scientific">Gloeobacter kilaueensis (strain ATCC BAA-2537 / CCAP 1431/1 / ULC 316 / JS1)</name>
    <dbReference type="NCBI Taxonomy" id="1183438"/>
    <lineage>
        <taxon>Bacteria</taxon>
        <taxon>Bacillati</taxon>
        <taxon>Cyanobacteriota</taxon>
        <taxon>Cyanophyceae</taxon>
        <taxon>Gloeobacterales</taxon>
        <taxon>Gloeobacteraceae</taxon>
        <taxon>Gloeobacter</taxon>
    </lineage>
</organism>